<dbReference type="Pfam" id="PF13891">
    <property type="entry name" value="zf-C3HC3H_KANSL2"/>
    <property type="match status" value="1"/>
</dbReference>
<feature type="compositionally biased region" description="Pro residues" evidence="3">
    <location>
        <begin position="532"/>
        <end position="544"/>
    </location>
</feature>
<reference evidence="6 7" key="1">
    <citation type="submission" date="2025-05" db="UniProtKB">
        <authorList>
            <consortium name="RefSeq"/>
        </authorList>
    </citation>
    <scope>IDENTIFICATION</scope>
    <source>
        <tissue evidence="6 7">Whole body</tissue>
    </source>
</reference>
<feature type="compositionally biased region" description="Basic residues" evidence="3">
    <location>
        <begin position="545"/>
        <end position="558"/>
    </location>
</feature>
<sequence length="695" mass="76276">MSYLSASENVGFSGITQNISDASCATQYKMAVESVSGGCGGEVNMFIHDSSGDEQYIPHLSESFFHTKFKIDPNELYTFHDSDVIAGEITVSHTDDNLIFPDSTDTKVKISENLNKEIDVLNSISNGDIKSEKKNVVSNGHYSPVFNNASINHTDSKAIHAKVQKAKTQVNTLPKVAEIRRPSIPSPKGQHSSGSAPNCPKVSNNTSNINEKLSSASKSNAETFLDVFKREQGLTENSMTIKTEPTTTHMKTPAPTPKKPPTVKSSQSKPRKGRGPTVHEALQRIPQQRRVLALPNSTWHAPGEEMFQCGPLDDKKPNAFRQLESSSSDDDNMPEFESGSGPVCVEESAAETRGARLALRRAAMRRHVARAATTLQLNKGHKEHKALASIIKKQINGKNSSCRLPPQTVNHLLAMRGMTSVLTLQDRKQLREGGWSGGESCRSEANICTDDKCVQSPLPCGRYCLSHVTLAPEQRLYAACAAVFAGGERCKQPLLPLQEQTPLCTEHAWKRDNYELLSRESKPAKAPRKRPWVPPRSPRPPRAPRPPRRPKRRRRLVPKRPTQTHSLSEINVCSNSSAYDSSEDTAIGGLSENEYMTASNSHDLEVGHVPPDDILDPSVLSQIPDEAFTEFFNQTESGAPFGESSELAAALEAVLDERGLDERALDIADVFDVQHKHKMQVPTAVGMEMSSNAPS</sequence>
<evidence type="ECO:0000313" key="9">
    <source>
        <dbReference type="RefSeq" id="XP_026489732.2"/>
    </source>
</evidence>
<dbReference type="PANTHER" id="PTHR16198">
    <property type="match status" value="1"/>
</dbReference>
<evidence type="ECO:0000313" key="8">
    <source>
        <dbReference type="RefSeq" id="XP_026489731.2"/>
    </source>
</evidence>
<dbReference type="RefSeq" id="XP_064073892.1">
    <property type="nucleotide sequence ID" value="XM_064217822.1"/>
</dbReference>
<feature type="region of interest" description="Disordered" evidence="3">
    <location>
        <begin position="235"/>
        <end position="278"/>
    </location>
</feature>
<evidence type="ECO:0000313" key="6">
    <source>
        <dbReference type="RefSeq" id="XP_026489729.2"/>
    </source>
</evidence>
<dbReference type="RefSeq" id="XP_026489730.2">
    <property type="nucleotide sequence ID" value="XM_026633945.2"/>
</dbReference>
<evidence type="ECO:0000259" key="4">
    <source>
        <dbReference type="Pfam" id="PF13891"/>
    </source>
</evidence>
<keyword evidence="5" id="KW-1185">Reference proteome</keyword>
<dbReference type="OrthoDB" id="10038011at2759"/>
<evidence type="ECO:0000313" key="7">
    <source>
        <dbReference type="RefSeq" id="XP_026489730.2"/>
    </source>
</evidence>
<dbReference type="GeneID" id="113396129"/>
<dbReference type="GO" id="GO:0005634">
    <property type="term" value="C:nucleus"/>
    <property type="evidence" value="ECO:0007669"/>
    <property type="project" value="UniProtKB-SubCell"/>
</dbReference>
<feature type="compositionally biased region" description="Polar residues" evidence="3">
    <location>
        <begin position="235"/>
        <end position="244"/>
    </location>
</feature>
<organism evidence="5 7">
    <name type="scientific">Vanessa tameamea</name>
    <name type="common">Kamehameha butterfly</name>
    <dbReference type="NCBI Taxonomy" id="334116"/>
    <lineage>
        <taxon>Eukaryota</taxon>
        <taxon>Metazoa</taxon>
        <taxon>Ecdysozoa</taxon>
        <taxon>Arthropoda</taxon>
        <taxon>Hexapoda</taxon>
        <taxon>Insecta</taxon>
        <taxon>Pterygota</taxon>
        <taxon>Neoptera</taxon>
        <taxon>Endopterygota</taxon>
        <taxon>Lepidoptera</taxon>
        <taxon>Glossata</taxon>
        <taxon>Ditrysia</taxon>
        <taxon>Papilionoidea</taxon>
        <taxon>Nymphalidae</taxon>
        <taxon>Nymphalinae</taxon>
        <taxon>Vanessa</taxon>
    </lineage>
</organism>
<dbReference type="RefSeq" id="XP_026489731.2">
    <property type="nucleotide sequence ID" value="XM_026633946.2"/>
</dbReference>
<feature type="domain" description="KANL2-like probable zinc-finger" evidence="4">
    <location>
        <begin position="448"/>
        <end position="508"/>
    </location>
</feature>
<dbReference type="PANTHER" id="PTHR16198:SF2">
    <property type="entry name" value="INO80 COMPLEX SUBUNIT D"/>
    <property type="match status" value="1"/>
</dbReference>
<comment type="subcellular location">
    <subcellularLocation>
        <location evidence="1">Nucleus</location>
    </subcellularLocation>
</comment>
<dbReference type="InterPro" id="IPR025927">
    <property type="entry name" value="Znf_KANL2-like"/>
</dbReference>
<gene>
    <name evidence="6 7 8 9 10" type="primary">LOC113396129</name>
</gene>
<feature type="region of interest" description="Disordered" evidence="3">
    <location>
        <begin position="177"/>
        <end position="217"/>
    </location>
</feature>
<accession>A0A8B8HYE9</accession>
<dbReference type="RefSeq" id="XP_026489729.2">
    <property type="nucleotide sequence ID" value="XM_026633944.2"/>
</dbReference>
<dbReference type="Proteomes" id="UP001652626">
    <property type="component" value="Chromosome 19"/>
</dbReference>
<keyword evidence="2" id="KW-0539">Nucleus</keyword>
<evidence type="ECO:0000313" key="5">
    <source>
        <dbReference type="Proteomes" id="UP001652626"/>
    </source>
</evidence>
<protein>
    <submittedName>
        <fullName evidence="6 7">Uncharacterized protein LOC113396129</fullName>
    </submittedName>
</protein>
<evidence type="ECO:0000256" key="3">
    <source>
        <dbReference type="SAM" id="MobiDB-lite"/>
    </source>
</evidence>
<evidence type="ECO:0000256" key="2">
    <source>
        <dbReference type="ARBA" id="ARBA00023242"/>
    </source>
</evidence>
<dbReference type="RefSeq" id="XP_026489732.2">
    <property type="nucleotide sequence ID" value="XM_026633947.2"/>
</dbReference>
<feature type="region of interest" description="Disordered" evidence="3">
    <location>
        <begin position="517"/>
        <end position="578"/>
    </location>
</feature>
<evidence type="ECO:0000256" key="1">
    <source>
        <dbReference type="ARBA" id="ARBA00004123"/>
    </source>
</evidence>
<dbReference type="OMA" id="CGSEVNM"/>
<feature type="compositionally biased region" description="Polar residues" evidence="3">
    <location>
        <begin position="563"/>
        <end position="578"/>
    </location>
</feature>
<proteinExistence type="predicted"/>
<dbReference type="AlphaFoldDB" id="A0A8B8HYE9"/>
<name>A0A8B8HYE9_VANTA</name>
<feature type="compositionally biased region" description="Polar residues" evidence="3">
    <location>
        <begin position="189"/>
        <end position="217"/>
    </location>
</feature>
<evidence type="ECO:0000313" key="10">
    <source>
        <dbReference type="RefSeq" id="XP_064073892.1"/>
    </source>
</evidence>
<feature type="region of interest" description="Disordered" evidence="3">
    <location>
        <begin position="322"/>
        <end position="348"/>
    </location>
</feature>